<protein>
    <submittedName>
        <fullName evidence="12">Trace amine-associated receptor 13c-like</fullName>
    </submittedName>
</protein>
<feature type="transmembrane region" description="Helical" evidence="10">
    <location>
        <begin position="167"/>
        <end position="186"/>
    </location>
</feature>
<dbReference type="GeneTree" id="ENSGT01050000244823"/>
<dbReference type="FunFam" id="1.20.1070.10:FF:000318">
    <property type="entry name" value="Trace amine associated receptor 15"/>
    <property type="match status" value="1"/>
</dbReference>
<dbReference type="Gene3D" id="1.20.1070.10">
    <property type="entry name" value="Rhodopsin 7-helix transmembrane proteins"/>
    <property type="match status" value="1"/>
</dbReference>
<evidence type="ECO:0000256" key="7">
    <source>
        <dbReference type="ARBA" id="ARBA00023170"/>
    </source>
</evidence>
<reference evidence="12" key="1">
    <citation type="submission" date="2025-08" db="UniProtKB">
        <authorList>
            <consortium name="Ensembl"/>
        </authorList>
    </citation>
    <scope>IDENTIFICATION</scope>
</reference>
<evidence type="ECO:0000259" key="11">
    <source>
        <dbReference type="PROSITE" id="PS50262"/>
    </source>
</evidence>
<dbReference type="PROSITE" id="PS50262">
    <property type="entry name" value="G_PROTEIN_RECEP_F1_2"/>
    <property type="match status" value="1"/>
</dbReference>
<keyword evidence="3 9" id="KW-0812">Transmembrane</keyword>
<dbReference type="CDD" id="cd15055">
    <property type="entry name" value="7tmA_TAARs"/>
    <property type="match status" value="1"/>
</dbReference>
<keyword evidence="4 10" id="KW-1133">Transmembrane helix</keyword>
<dbReference type="AlphaFoldDB" id="A0A3Q3BEI9"/>
<evidence type="ECO:0000256" key="4">
    <source>
        <dbReference type="ARBA" id="ARBA00022989"/>
    </source>
</evidence>
<dbReference type="PRINTS" id="PR00237">
    <property type="entry name" value="GPCRRHODOPSN"/>
</dbReference>
<dbReference type="Proteomes" id="UP000264800">
    <property type="component" value="Unplaced"/>
</dbReference>
<organism evidence="12 13">
    <name type="scientific">Kryptolebias marmoratus</name>
    <name type="common">Mangrove killifish</name>
    <name type="synonym">Rivulus marmoratus</name>
    <dbReference type="NCBI Taxonomy" id="37003"/>
    <lineage>
        <taxon>Eukaryota</taxon>
        <taxon>Metazoa</taxon>
        <taxon>Chordata</taxon>
        <taxon>Craniata</taxon>
        <taxon>Vertebrata</taxon>
        <taxon>Euteleostomi</taxon>
        <taxon>Actinopterygii</taxon>
        <taxon>Neopterygii</taxon>
        <taxon>Teleostei</taxon>
        <taxon>Neoteleostei</taxon>
        <taxon>Acanthomorphata</taxon>
        <taxon>Ovalentaria</taxon>
        <taxon>Atherinomorphae</taxon>
        <taxon>Cyprinodontiformes</taxon>
        <taxon>Rivulidae</taxon>
        <taxon>Kryptolebias</taxon>
    </lineage>
</organism>
<feature type="transmembrane region" description="Helical" evidence="10">
    <location>
        <begin position="125"/>
        <end position="146"/>
    </location>
</feature>
<dbReference type="GO" id="GO:0005886">
    <property type="term" value="C:plasma membrane"/>
    <property type="evidence" value="ECO:0007669"/>
    <property type="project" value="UniProtKB-SubCell"/>
</dbReference>
<dbReference type="PANTHER" id="PTHR24249:SF381">
    <property type="entry name" value="TRACE AMINE ASSOCIATED RECEPTOR 19P-RELATED"/>
    <property type="match status" value="1"/>
</dbReference>
<dbReference type="Pfam" id="PF00001">
    <property type="entry name" value="7tm_1"/>
    <property type="match status" value="1"/>
</dbReference>
<dbReference type="InterPro" id="IPR017452">
    <property type="entry name" value="GPCR_Rhodpsn_7TM"/>
</dbReference>
<evidence type="ECO:0000256" key="5">
    <source>
        <dbReference type="ARBA" id="ARBA00023040"/>
    </source>
</evidence>
<evidence type="ECO:0000313" key="12">
    <source>
        <dbReference type="Ensembl" id="ENSKMAP00000028075.1"/>
    </source>
</evidence>
<evidence type="ECO:0000256" key="9">
    <source>
        <dbReference type="RuleBase" id="RU000688"/>
    </source>
</evidence>
<feature type="transmembrane region" description="Helical" evidence="10">
    <location>
        <begin position="88"/>
        <end position="105"/>
    </location>
</feature>
<name>A0A3Q3BEI9_KRYMA</name>
<evidence type="ECO:0000256" key="8">
    <source>
        <dbReference type="ARBA" id="ARBA00023224"/>
    </source>
</evidence>
<feature type="transmembrane region" description="Helical" evidence="10">
    <location>
        <begin position="52"/>
        <end position="76"/>
    </location>
</feature>
<dbReference type="SUPFAM" id="SSF81321">
    <property type="entry name" value="Family A G protein-coupled receptor-like"/>
    <property type="match status" value="1"/>
</dbReference>
<evidence type="ECO:0000256" key="10">
    <source>
        <dbReference type="SAM" id="Phobius"/>
    </source>
</evidence>
<evidence type="ECO:0000256" key="3">
    <source>
        <dbReference type="ARBA" id="ARBA00022692"/>
    </source>
</evidence>
<keyword evidence="8 9" id="KW-0807">Transducer</keyword>
<accession>A0A3Q3BEI9</accession>
<keyword evidence="13" id="KW-1185">Reference proteome</keyword>
<evidence type="ECO:0000256" key="6">
    <source>
        <dbReference type="ARBA" id="ARBA00023136"/>
    </source>
</evidence>
<reference evidence="12" key="2">
    <citation type="submission" date="2025-09" db="UniProtKB">
        <authorList>
            <consortium name="Ensembl"/>
        </authorList>
    </citation>
    <scope>IDENTIFICATION</scope>
</reference>
<keyword evidence="2" id="KW-1003">Cell membrane</keyword>
<evidence type="ECO:0000313" key="13">
    <source>
        <dbReference type="Proteomes" id="UP000264800"/>
    </source>
</evidence>
<dbReference type="GO" id="GO:0001594">
    <property type="term" value="F:trace-amine receptor activity"/>
    <property type="evidence" value="ECO:0007669"/>
    <property type="project" value="TreeGrafter"/>
</dbReference>
<keyword evidence="5 9" id="KW-0297">G-protein coupled receptor</keyword>
<dbReference type="Ensembl" id="ENSKMAT00000028428.1">
    <property type="protein sequence ID" value="ENSKMAP00000028075.1"/>
    <property type="gene ID" value="ENSKMAG00000020832.1"/>
</dbReference>
<proteinExistence type="inferred from homology"/>
<feature type="transmembrane region" description="Helical" evidence="10">
    <location>
        <begin position="206"/>
        <end position="236"/>
    </location>
</feature>
<sequence length="356" mass="40216">MKDKINQLCDRNFGSESCRCLVMETQDGSDLCFPHLVNSSCRKPTLDWSKTVLLNIVLFCISLITVVLNMLIIIAITHFRKLHTSTNILLLSLAVSDFLVGLLLMPGEILRNTTCWFFGDFTCSLYSYLVSQIVSGSIGSIILISFDRYVAICHPLHYSTRITLARVKRSVCLCWLGAAFYSIFYMRDELIQPDRSNSCFGECTITISYITGIIDLILNFIFPVTVIVVLYMRVFVVAVSQARAMRSHVTAVTLNHSVTLTTKKSELKAARTLGVLIIVYLICFCPYYGYSLIEVNVTSTTYASFLIFLFYFNSCLNPVIYALFYPWFRKAIKLIVTLQILQPGSCEANILIIVTV</sequence>
<dbReference type="InterPro" id="IPR000276">
    <property type="entry name" value="GPCR_Rhodpsn"/>
</dbReference>
<dbReference type="PROSITE" id="PS00237">
    <property type="entry name" value="G_PROTEIN_RECEP_F1_1"/>
    <property type="match status" value="1"/>
</dbReference>
<feature type="transmembrane region" description="Helical" evidence="10">
    <location>
        <begin position="273"/>
        <end position="290"/>
    </location>
</feature>
<dbReference type="SMART" id="SM01381">
    <property type="entry name" value="7TM_GPCR_Srsx"/>
    <property type="match status" value="1"/>
</dbReference>
<dbReference type="PANTHER" id="PTHR24249">
    <property type="entry name" value="HISTAMINE RECEPTOR-RELATED G-PROTEIN COUPLED RECEPTOR"/>
    <property type="match status" value="1"/>
</dbReference>
<keyword evidence="7 9" id="KW-0675">Receptor</keyword>
<evidence type="ECO:0000256" key="2">
    <source>
        <dbReference type="ARBA" id="ARBA00022475"/>
    </source>
</evidence>
<feature type="domain" description="G-protein coupled receptors family 1 profile" evidence="11">
    <location>
        <begin position="68"/>
        <end position="321"/>
    </location>
</feature>
<comment type="subcellular location">
    <subcellularLocation>
        <location evidence="1">Cell membrane</location>
        <topology evidence="1">Multi-pass membrane protein</topology>
    </subcellularLocation>
</comment>
<comment type="similarity">
    <text evidence="9">Belongs to the G-protein coupled receptor 1 family.</text>
</comment>
<dbReference type="InterPro" id="IPR050569">
    <property type="entry name" value="TAAR"/>
</dbReference>
<keyword evidence="6 10" id="KW-0472">Membrane</keyword>
<evidence type="ECO:0000256" key="1">
    <source>
        <dbReference type="ARBA" id="ARBA00004651"/>
    </source>
</evidence>
<dbReference type="OMA" id="HIISMIT"/>
<feature type="transmembrane region" description="Helical" evidence="10">
    <location>
        <begin position="302"/>
        <end position="324"/>
    </location>
</feature>